<protein>
    <recommendedName>
        <fullName evidence="3">Ead/Ea22-like family protein</fullName>
    </recommendedName>
</protein>
<dbReference type="EMBL" id="JACHDR010000001">
    <property type="protein sequence ID" value="MBB5513454.1"/>
    <property type="molecule type" value="Genomic_DNA"/>
</dbReference>
<evidence type="ECO:0000313" key="2">
    <source>
        <dbReference type="Proteomes" id="UP000580797"/>
    </source>
</evidence>
<dbReference type="AlphaFoldDB" id="A0A7W8X228"/>
<organism evidence="1 2">
    <name type="scientific">Neomicrococcus aestuarii</name>
    <dbReference type="NCBI Taxonomy" id="556325"/>
    <lineage>
        <taxon>Bacteria</taxon>
        <taxon>Bacillati</taxon>
        <taxon>Actinomycetota</taxon>
        <taxon>Actinomycetes</taxon>
        <taxon>Micrococcales</taxon>
        <taxon>Micrococcaceae</taxon>
        <taxon>Neomicrococcus</taxon>
    </lineage>
</organism>
<evidence type="ECO:0008006" key="3">
    <source>
        <dbReference type="Google" id="ProtNLM"/>
    </source>
</evidence>
<proteinExistence type="predicted"/>
<dbReference type="RefSeq" id="WP_183665765.1">
    <property type="nucleotide sequence ID" value="NZ_BAAARH010000002.1"/>
</dbReference>
<name>A0A7W8X228_9MICC</name>
<dbReference type="Proteomes" id="UP000580797">
    <property type="component" value="Unassembled WGS sequence"/>
</dbReference>
<accession>A0A7W8X228</accession>
<comment type="caution">
    <text evidence="1">The sequence shown here is derived from an EMBL/GenBank/DDBJ whole genome shotgun (WGS) entry which is preliminary data.</text>
</comment>
<evidence type="ECO:0000313" key="1">
    <source>
        <dbReference type="EMBL" id="MBB5513454.1"/>
    </source>
</evidence>
<reference evidence="1 2" key="1">
    <citation type="submission" date="2020-08" db="EMBL/GenBank/DDBJ databases">
        <title>Sequencing the genomes of 1000 actinobacteria strains.</title>
        <authorList>
            <person name="Klenk H.-P."/>
        </authorList>
    </citation>
    <scope>NUCLEOTIDE SEQUENCE [LARGE SCALE GENOMIC DNA]</scope>
    <source>
        <strain evidence="1 2">DSM 105783</strain>
    </source>
</reference>
<sequence>MSLEELKALCEKATPGPWAAWLDQDGAEHMNNMLMVGNAEAVIPNGELSIEGVDVNPVAHTYTPEDRKFIIAARTALPKLTAAVEAVREITKGDLPPEGFDSYAEGFGVGQDILAQKIDEAINNALEES</sequence>
<gene>
    <name evidence="1" type="ORF">HD598_002141</name>
</gene>